<gene>
    <name evidence="1" type="ORF">APZ42_024223</name>
</gene>
<protein>
    <submittedName>
        <fullName evidence="1">Uncharacterized protein</fullName>
    </submittedName>
</protein>
<accession>A0A164UJV9</accession>
<evidence type="ECO:0000313" key="1">
    <source>
        <dbReference type="EMBL" id="KZS11426.1"/>
    </source>
</evidence>
<organism evidence="1 2">
    <name type="scientific">Daphnia magna</name>
    <dbReference type="NCBI Taxonomy" id="35525"/>
    <lineage>
        <taxon>Eukaryota</taxon>
        <taxon>Metazoa</taxon>
        <taxon>Ecdysozoa</taxon>
        <taxon>Arthropoda</taxon>
        <taxon>Crustacea</taxon>
        <taxon>Branchiopoda</taxon>
        <taxon>Diplostraca</taxon>
        <taxon>Cladocera</taxon>
        <taxon>Anomopoda</taxon>
        <taxon>Daphniidae</taxon>
        <taxon>Daphnia</taxon>
    </lineage>
</organism>
<sequence length="49" mass="5490">MIDVLHRHPYCTIAGIHGETEKFCCGFVGQHPIPEYFGVLTPSSMKKLT</sequence>
<dbReference type="AlphaFoldDB" id="A0A164UJV9"/>
<dbReference type="Proteomes" id="UP000076858">
    <property type="component" value="Unassembled WGS sequence"/>
</dbReference>
<proteinExistence type="predicted"/>
<evidence type="ECO:0000313" key="2">
    <source>
        <dbReference type="Proteomes" id="UP000076858"/>
    </source>
</evidence>
<comment type="caution">
    <text evidence="1">The sequence shown here is derived from an EMBL/GenBank/DDBJ whole genome shotgun (WGS) entry which is preliminary data.</text>
</comment>
<name>A0A164UJV9_9CRUS</name>
<dbReference type="EMBL" id="LRGB01001581">
    <property type="protein sequence ID" value="KZS11426.1"/>
    <property type="molecule type" value="Genomic_DNA"/>
</dbReference>
<reference evidence="1 2" key="1">
    <citation type="submission" date="2016-03" db="EMBL/GenBank/DDBJ databases">
        <title>EvidentialGene: Evidence-directed Construction of Genes on Genomes.</title>
        <authorList>
            <person name="Gilbert D.G."/>
            <person name="Choi J.-H."/>
            <person name="Mockaitis K."/>
            <person name="Colbourne J."/>
            <person name="Pfrender M."/>
        </authorList>
    </citation>
    <scope>NUCLEOTIDE SEQUENCE [LARGE SCALE GENOMIC DNA]</scope>
    <source>
        <strain evidence="1 2">Xinb3</strain>
        <tissue evidence="1">Complete organism</tissue>
    </source>
</reference>
<keyword evidence="2" id="KW-1185">Reference proteome</keyword>